<protein>
    <submittedName>
        <fullName evidence="2">Uncharacterized protein</fullName>
    </submittedName>
</protein>
<dbReference type="EMBL" id="VOQS01000001">
    <property type="protein sequence ID" value="TXC88715.1"/>
    <property type="molecule type" value="Genomic_DNA"/>
</dbReference>
<gene>
    <name evidence="2" type="ORF">FRZ40_14605</name>
</gene>
<keyword evidence="1" id="KW-0472">Membrane</keyword>
<feature type="transmembrane region" description="Helical" evidence="1">
    <location>
        <begin position="35"/>
        <end position="60"/>
    </location>
</feature>
<keyword evidence="1" id="KW-0812">Transmembrane</keyword>
<comment type="caution">
    <text evidence="2">The sequence shown here is derived from an EMBL/GenBank/DDBJ whole genome shotgun (WGS) entry which is preliminary data.</text>
</comment>
<feature type="transmembrane region" description="Helical" evidence="1">
    <location>
        <begin position="110"/>
        <end position="128"/>
    </location>
</feature>
<proteinExistence type="predicted"/>
<keyword evidence="1" id="KW-1133">Transmembrane helix</keyword>
<feature type="transmembrane region" description="Helical" evidence="1">
    <location>
        <begin position="72"/>
        <end position="95"/>
    </location>
</feature>
<sequence length="149" mass="16266">MKRRAMIARLLAGPAFVHRSHRARGIVNDRFHLNVMINYLLDLISNLAILAVLLAACCVVNRIRPDAGANGYLMFVAFVAVALLFDAVLTFLVFADSQTRYGKFSTTEAFMTRLAAYLTACGIAIGLSRMRSRRAAERTGARAVVGTSA</sequence>
<organism evidence="2 3">
    <name type="scientific">Paraburkholderia azotifigens</name>
    <dbReference type="NCBI Taxonomy" id="2057004"/>
    <lineage>
        <taxon>Bacteria</taxon>
        <taxon>Pseudomonadati</taxon>
        <taxon>Pseudomonadota</taxon>
        <taxon>Betaproteobacteria</taxon>
        <taxon>Burkholderiales</taxon>
        <taxon>Burkholderiaceae</taxon>
        <taxon>Paraburkholderia</taxon>
    </lineage>
</organism>
<evidence type="ECO:0000313" key="2">
    <source>
        <dbReference type="EMBL" id="TXC88715.1"/>
    </source>
</evidence>
<dbReference type="AlphaFoldDB" id="A0A5C6VYU1"/>
<evidence type="ECO:0000313" key="3">
    <source>
        <dbReference type="Proteomes" id="UP000321776"/>
    </source>
</evidence>
<accession>A0A5C6VYU1</accession>
<name>A0A5C6VYU1_9BURK</name>
<evidence type="ECO:0000256" key="1">
    <source>
        <dbReference type="SAM" id="Phobius"/>
    </source>
</evidence>
<dbReference type="Proteomes" id="UP000321776">
    <property type="component" value="Unassembled WGS sequence"/>
</dbReference>
<reference evidence="2 3" key="1">
    <citation type="journal article" date="2018" name="Int. J. Syst. Evol. Microbiol.">
        <title>Paraburkholderia azotifigens sp. nov., a nitrogen-fixing bacterium isolated from paddy soil.</title>
        <authorList>
            <person name="Choi G.M."/>
            <person name="Im W.T."/>
        </authorList>
    </citation>
    <scope>NUCLEOTIDE SEQUENCE [LARGE SCALE GENOMIC DNA]</scope>
    <source>
        <strain evidence="2 3">NF 2-5-3</strain>
    </source>
</reference>